<dbReference type="EMBL" id="PGTD01000022">
    <property type="protein sequence ID" value="PJE26391.1"/>
    <property type="molecule type" value="Genomic_DNA"/>
</dbReference>
<reference evidence="5 6" key="1">
    <citation type="journal article" date="2018" name="Int. J. Syst. Evol. Microbiol.">
        <title>Pseudooceanicola lipolyticus sp. nov., a marine alphaproteobacterium, reclassification of Oceanicola flagellatus as Pseudooceanicola flagellatus comb. nov. and emended description of the genus Pseudooceanicola.</title>
        <authorList>
            <person name="Huang M.-M."/>
            <person name="Guo L.-L."/>
            <person name="Wu Y.-H."/>
            <person name="Lai Q.-L."/>
            <person name="Shao Z.-Z."/>
            <person name="Wang C.-S."/>
            <person name="Wu M."/>
            <person name="Xu X.-W."/>
        </authorList>
    </citation>
    <scope>NUCLEOTIDE SEQUENCE [LARGE SCALE GENOMIC DNA]</scope>
    <source>
        <strain evidence="5 6">Ar-45</strain>
    </source>
</reference>
<evidence type="ECO:0000256" key="1">
    <source>
        <dbReference type="ARBA" id="ARBA00023015"/>
    </source>
</evidence>
<organism evidence="5 6">
    <name type="scientific">Pseudooceanicola antarcticus</name>
    <dbReference type="NCBI Taxonomy" id="1247613"/>
    <lineage>
        <taxon>Bacteria</taxon>
        <taxon>Pseudomonadati</taxon>
        <taxon>Pseudomonadota</taxon>
        <taxon>Alphaproteobacteria</taxon>
        <taxon>Rhodobacterales</taxon>
        <taxon>Paracoccaceae</taxon>
        <taxon>Pseudooceanicola</taxon>
    </lineage>
</organism>
<evidence type="ECO:0000256" key="2">
    <source>
        <dbReference type="ARBA" id="ARBA00023125"/>
    </source>
</evidence>
<protein>
    <submittedName>
        <fullName evidence="5">DeoR/GlpR transcriptional regulator</fullName>
    </submittedName>
</protein>
<dbReference type="SUPFAM" id="SSF46785">
    <property type="entry name" value="Winged helix' DNA-binding domain"/>
    <property type="match status" value="1"/>
</dbReference>
<dbReference type="SUPFAM" id="SSF100950">
    <property type="entry name" value="NagB/RpiA/CoA transferase-like"/>
    <property type="match status" value="1"/>
</dbReference>
<dbReference type="Gene3D" id="3.40.50.1360">
    <property type="match status" value="1"/>
</dbReference>
<dbReference type="InterPro" id="IPR050313">
    <property type="entry name" value="Carb_Metab_HTH_regulators"/>
</dbReference>
<evidence type="ECO:0000313" key="6">
    <source>
        <dbReference type="Proteomes" id="UP000231702"/>
    </source>
</evidence>
<dbReference type="InterPro" id="IPR001034">
    <property type="entry name" value="DeoR_HTH"/>
</dbReference>
<evidence type="ECO:0000313" key="5">
    <source>
        <dbReference type="EMBL" id="PJE26391.1"/>
    </source>
</evidence>
<dbReference type="SMART" id="SM01134">
    <property type="entry name" value="DeoRC"/>
    <property type="match status" value="1"/>
</dbReference>
<dbReference type="Pfam" id="PF08220">
    <property type="entry name" value="HTH_DeoR"/>
    <property type="match status" value="1"/>
</dbReference>
<dbReference type="Proteomes" id="UP000231702">
    <property type="component" value="Unassembled WGS sequence"/>
</dbReference>
<dbReference type="Pfam" id="PF00455">
    <property type="entry name" value="DeoRC"/>
    <property type="match status" value="1"/>
</dbReference>
<dbReference type="InterPro" id="IPR014036">
    <property type="entry name" value="DeoR-like_C"/>
</dbReference>
<evidence type="ECO:0000256" key="3">
    <source>
        <dbReference type="ARBA" id="ARBA00023163"/>
    </source>
</evidence>
<comment type="caution">
    <text evidence="5">The sequence shown here is derived from an EMBL/GenBank/DDBJ whole genome shotgun (WGS) entry which is preliminary data.</text>
</comment>
<accession>A0ABX4MJ71</accession>
<dbReference type="PANTHER" id="PTHR30363">
    <property type="entry name" value="HTH-TYPE TRANSCRIPTIONAL REGULATOR SRLR-RELATED"/>
    <property type="match status" value="1"/>
</dbReference>
<dbReference type="PROSITE" id="PS51000">
    <property type="entry name" value="HTH_DEOR_2"/>
    <property type="match status" value="1"/>
</dbReference>
<feature type="domain" description="HTH deoR-type" evidence="4">
    <location>
        <begin position="105"/>
        <end position="160"/>
    </location>
</feature>
<dbReference type="InterPro" id="IPR036390">
    <property type="entry name" value="WH_DNA-bd_sf"/>
</dbReference>
<sequence length="353" mass="38696">MVSPPDLPLDIFMRAEVAKAPVALISGLEAQALPIRRSLARGMRPWLVSWVFWIVPVTTGGRSNLSMALRALFPFCALPARRACRLRAYGSRLLQGFHRDIGMIRAERHDRILAELARRGTVSAQELSKLLDASLATIRRDIAELESRKTVTRTHGGASLPQGREELPFDAKVMSYLPEKRRIGAAVASALQDGMTVGVGGGTTVMQMIPAIQRRSLTVVTTAINVALDLCTADDIEVTLTGGTLRRRTAETVGHIAERTLRDINLDVTVIGVDGIDREKGLTTQDSNEAYVNRVMAEQAREVWIMADHSKFGEVRPAKIMPLTGASRIFTDIGLPEEVAARYRALGIEVVRV</sequence>
<keyword evidence="1" id="KW-0805">Transcription regulation</keyword>
<dbReference type="Gene3D" id="1.10.10.10">
    <property type="entry name" value="Winged helix-like DNA-binding domain superfamily/Winged helix DNA-binding domain"/>
    <property type="match status" value="1"/>
</dbReference>
<dbReference type="InterPro" id="IPR018356">
    <property type="entry name" value="Tscrpt_reg_HTH_DeoR_CS"/>
</dbReference>
<gene>
    <name evidence="5" type="ORF">CVM39_17735</name>
</gene>
<keyword evidence="6" id="KW-1185">Reference proteome</keyword>
<keyword evidence="3" id="KW-0804">Transcription</keyword>
<dbReference type="PANTHER" id="PTHR30363:SF44">
    <property type="entry name" value="AGA OPERON TRANSCRIPTIONAL REPRESSOR-RELATED"/>
    <property type="match status" value="1"/>
</dbReference>
<keyword evidence="2" id="KW-0238">DNA-binding</keyword>
<dbReference type="PROSITE" id="PS00894">
    <property type="entry name" value="HTH_DEOR_1"/>
    <property type="match status" value="1"/>
</dbReference>
<evidence type="ECO:0000259" key="4">
    <source>
        <dbReference type="PROSITE" id="PS51000"/>
    </source>
</evidence>
<dbReference type="SMART" id="SM00420">
    <property type="entry name" value="HTH_DEOR"/>
    <property type="match status" value="1"/>
</dbReference>
<dbReference type="InterPro" id="IPR036388">
    <property type="entry name" value="WH-like_DNA-bd_sf"/>
</dbReference>
<name>A0ABX4MJ71_9RHOB</name>
<proteinExistence type="predicted"/>
<dbReference type="PRINTS" id="PR00037">
    <property type="entry name" value="HTHLACR"/>
</dbReference>
<dbReference type="InterPro" id="IPR037171">
    <property type="entry name" value="NagB/RpiA_transferase-like"/>
</dbReference>